<reference evidence="1 2" key="1">
    <citation type="journal article" date="2023" name="Science">
        <title>Complex scaffold remodeling in plant triterpene biosynthesis.</title>
        <authorList>
            <person name="De La Pena R."/>
            <person name="Hodgson H."/>
            <person name="Liu J.C."/>
            <person name="Stephenson M.J."/>
            <person name="Martin A.C."/>
            <person name="Owen C."/>
            <person name="Harkess A."/>
            <person name="Leebens-Mack J."/>
            <person name="Jimenez L.E."/>
            <person name="Osbourn A."/>
            <person name="Sattely E.S."/>
        </authorList>
    </citation>
    <scope>NUCLEOTIDE SEQUENCE [LARGE SCALE GENOMIC DNA]</scope>
    <source>
        <strain evidence="2">cv. JPN11</strain>
        <tissue evidence="1">Leaf</tissue>
    </source>
</reference>
<evidence type="ECO:0000313" key="2">
    <source>
        <dbReference type="Proteomes" id="UP001164539"/>
    </source>
</evidence>
<keyword evidence="2" id="KW-1185">Reference proteome</keyword>
<comment type="caution">
    <text evidence="1">The sequence shown here is derived from an EMBL/GenBank/DDBJ whole genome shotgun (WGS) entry which is preliminary data.</text>
</comment>
<accession>A0ACC1XL41</accession>
<evidence type="ECO:0000313" key="1">
    <source>
        <dbReference type="EMBL" id="KAJ4712251.1"/>
    </source>
</evidence>
<dbReference type="EMBL" id="CM051401">
    <property type="protein sequence ID" value="KAJ4712251.1"/>
    <property type="molecule type" value="Genomic_DNA"/>
</dbReference>
<dbReference type="Proteomes" id="UP001164539">
    <property type="component" value="Chromosome 8"/>
</dbReference>
<protein>
    <submittedName>
        <fullName evidence="1">RNA polymerase II C-terminal domain phosphatase-like 4</fullName>
    </submittedName>
</protein>
<gene>
    <name evidence="1" type="ORF">OWV82_014530</name>
</gene>
<organism evidence="1 2">
    <name type="scientific">Melia azedarach</name>
    <name type="common">Chinaberry tree</name>
    <dbReference type="NCBI Taxonomy" id="155640"/>
    <lineage>
        <taxon>Eukaryota</taxon>
        <taxon>Viridiplantae</taxon>
        <taxon>Streptophyta</taxon>
        <taxon>Embryophyta</taxon>
        <taxon>Tracheophyta</taxon>
        <taxon>Spermatophyta</taxon>
        <taxon>Magnoliopsida</taxon>
        <taxon>eudicotyledons</taxon>
        <taxon>Gunneridae</taxon>
        <taxon>Pentapetalae</taxon>
        <taxon>rosids</taxon>
        <taxon>malvids</taxon>
        <taxon>Sapindales</taxon>
        <taxon>Meliaceae</taxon>
        <taxon>Melia</taxon>
    </lineage>
</organism>
<sequence length="380" mass="43854">MTEHLCKRRRIRLSSCSELALVSGEHPSCPHSVVLNGMCIHCNKTVHETFGLAFDYILPGLRYGYMEVSRLKRRNSKALLRKKKLHLVLDLDHTLLHSRKVTNLSSEEQYLKKRVDSPENTSKGSLFTLEDMGFLVKLRPFVRNFLEVASTMFEMYVCTMGSREYALEVAKLLDPDSKYFSSRIIAREDFRQKERKNLNLVLGQESGVVILDDTESVWTDHSENLITASRYDYFKGTAHDGRSYSVDKIDESESNGVLANILRVLKTVHRLYFDSPENPSRRDVRNYLAKVRIGVLMGCTLLFSDGEDFPLIWSRAEEMGATCTTVFDSSVTHVVSLDVETEDCRLAERENKFLVHPQWINAAYFLWSRQHEDDYLPYLQ</sequence>
<proteinExistence type="predicted"/>
<name>A0ACC1XL41_MELAZ</name>